<evidence type="ECO:0000256" key="1">
    <source>
        <dbReference type="SAM" id="MobiDB-lite"/>
    </source>
</evidence>
<sequence length="67" mass="7598">MTGVPRSRWTDHAARAVLACVYFLVVTPAGLCVRLIRDPLHGRRRGRAPSYWEEPPDERPATGEARR</sequence>
<name>A0A1I6PMX6_9ACTN</name>
<keyword evidence="2" id="KW-0812">Transmembrane</keyword>
<proteinExistence type="predicted"/>
<reference evidence="4" key="1">
    <citation type="submission" date="2016-10" db="EMBL/GenBank/DDBJ databases">
        <authorList>
            <person name="Varghese N."/>
            <person name="Submissions S."/>
        </authorList>
    </citation>
    <scope>NUCLEOTIDE SEQUENCE [LARGE SCALE GENOMIC DNA]</scope>
    <source>
        <strain evidence="4">CGMCC 4.7047</strain>
    </source>
</reference>
<dbReference type="EMBL" id="FPAB01000001">
    <property type="protein sequence ID" value="SFS41549.1"/>
    <property type="molecule type" value="Genomic_DNA"/>
</dbReference>
<organism evidence="3 4">
    <name type="scientific">Streptomyces harbinensis</name>
    <dbReference type="NCBI Taxonomy" id="1176198"/>
    <lineage>
        <taxon>Bacteria</taxon>
        <taxon>Bacillati</taxon>
        <taxon>Actinomycetota</taxon>
        <taxon>Actinomycetes</taxon>
        <taxon>Kitasatosporales</taxon>
        <taxon>Streptomycetaceae</taxon>
        <taxon>Streptomyces</taxon>
    </lineage>
</organism>
<dbReference type="AlphaFoldDB" id="A0A1I6PMX6"/>
<evidence type="ECO:0000313" key="4">
    <source>
        <dbReference type="Proteomes" id="UP000198873"/>
    </source>
</evidence>
<gene>
    <name evidence="3" type="ORF">SAMN05444716_101615</name>
</gene>
<evidence type="ECO:0000313" key="3">
    <source>
        <dbReference type="EMBL" id="SFS41549.1"/>
    </source>
</evidence>
<feature type="compositionally biased region" description="Basic and acidic residues" evidence="1">
    <location>
        <begin position="57"/>
        <end position="67"/>
    </location>
</feature>
<accession>A0A1I6PMX6</accession>
<protein>
    <submittedName>
        <fullName evidence="3">Uncharacterized protein</fullName>
    </submittedName>
</protein>
<feature type="region of interest" description="Disordered" evidence="1">
    <location>
        <begin position="43"/>
        <end position="67"/>
    </location>
</feature>
<dbReference type="Proteomes" id="UP000198873">
    <property type="component" value="Unassembled WGS sequence"/>
</dbReference>
<dbReference type="STRING" id="1176198.SAMN05444716_101615"/>
<feature type="transmembrane region" description="Helical" evidence="2">
    <location>
        <begin position="12"/>
        <end position="36"/>
    </location>
</feature>
<evidence type="ECO:0000256" key="2">
    <source>
        <dbReference type="SAM" id="Phobius"/>
    </source>
</evidence>
<keyword evidence="4" id="KW-1185">Reference proteome</keyword>
<keyword evidence="2" id="KW-0472">Membrane</keyword>
<keyword evidence="2" id="KW-1133">Transmembrane helix</keyword>